<gene>
    <name evidence="1" type="ORF">FAB82_01155</name>
</gene>
<dbReference type="OrthoDB" id="5189922at2"/>
<dbReference type="EMBL" id="STGY01000004">
    <property type="protein sequence ID" value="THV43316.1"/>
    <property type="molecule type" value="Genomic_DNA"/>
</dbReference>
<dbReference type="Proteomes" id="UP000308760">
    <property type="component" value="Unassembled WGS sequence"/>
</dbReference>
<sequence>MSDTDRTGGPKRVSSERGRFSDGTRVFNVHASGQSAPDSFQVSVDCEQVDIVLVVSGLNTGQLHATWGEGWRTASEDWRRWFEDQAFMAFYNGQRPPKGKVRFCNG</sequence>
<keyword evidence="2" id="KW-1185">Reference proteome</keyword>
<reference evidence="1 2" key="2">
    <citation type="submission" date="2019-05" db="EMBL/GenBank/DDBJ databases">
        <title>Glycomyces buryatensis sp. nov.</title>
        <authorList>
            <person name="Nikitina E."/>
        </authorList>
    </citation>
    <scope>NUCLEOTIDE SEQUENCE [LARGE SCALE GENOMIC DNA]</scope>
    <source>
        <strain evidence="1 2">18</strain>
    </source>
</reference>
<dbReference type="AlphaFoldDB" id="A0A4V4HT21"/>
<comment type="caution">
    <text evidence="1">The sequence shown here is derived from an EMBL/GenBank/DDBJ whole genome shotgun (WGS) entry which is preliminary data.</text>
</comment>
<proteinExistence type="predicted"/>
<evidence type="ECO:0000313" key="2">
    <source>
        <dbReference type="Proteomes" id="UP000308760"/>
    </source>
</evidence>
<protein>
    <submittedName>
        <fullName evidence="1">Uncharacterized protein</fullName>
    </submittedName>
</protein>
<reference evidence="2" key="1">
    <citation type="submission" date="2019-04" db="EMBL/GenBank/DDBJ databases">
        <title>Nocardioides xinjiangensis sp. nov.</title>
        <authorList>
            <person name="Liu S."/>
        </authorList>
    </citation>
    <scope>NUCLEOTIDE SEQUENCE [LARGE SCALE GENOMIC DNA]</scope>
    <source>
        <strain evidence="2">18</strain>
    </source>
</reference>
<name>A0A4V4HT21_9ACTN</name>
<organism evidence="1 2">
    <name type="scientific">Glycomyces buryatensis</name>
    <dbReference type="NCBI Taxonomy" id="2570927"/>
    <lineage>
        <taxon>Bacteria</taxon>
        <taxon>Bacillati</taxon>
        <taxon>Actinomycetota</taxon>
        <taxon>Actinomycetes</taxon>
        <taxon>Glycomycetales</taxon>
        <taxon>Glycomycetaceae</taxon>
        <taxon>Glycomyces</taxon>
    </lineage>
</organism>
<evidence type="ECO:0000313" key="1">
    <source>
        <dbReference type="EMBL" id="THV43316.1"/>
    </source>
</evidence>
<dbReference type="RefSeq" id="WP_136532708.1">
    <property type="nucleotide sequence ID" value="NZ_STGY01000004.1"/>
</dbReference>
<accession>A0A4V4HT21</accession>